<dbReference type="Proteomes" id="UP001437256">
    <property type="component" value="Unassembled WGS sequence"/>
</dbReference>
<dbReference type="InterPro" id="IPR032675">
    <property type="entry name" value="LRR_dom_sf"/>
</dbReference>
<proteinExistence type="predicted"/>
<dbReference type="SUPFAM" id="SSF52047">
    <property type="entry name" value="RNI-like"/>
    <property type="match status" value="1"/>
</dbReference>
<comment type="caution">
    <text evidence="1">The sequence shown here is derived from an EMBL/GenBank/DDBJ whole genome shotgun (WGS) entry which is preliminary data.</text>
</comment>
<reference evidence="1 2" key="1">
    <citation type="submission" date="2024-05" db="EMBL/GenBank/DDBJ databases">
        <title>A draft genome resource for the thread blight pathogen Marasmius tenuissimus strain MS-2.</title>
        <authorList>
            <person name="Yulfo-Soto G.E."/>
            <person name="Baruah I.K."/>
            <person name="Amoako-Attah I."/>
            <person name="Bukari Y."/>
            <person name="Meinhardt L.W."/>
            <person name="Bailey B.A."/>
            <person name="Cohen S.P."/>
        </authorList>
    </citation>
    <scope>NUCLEOTIDE SEQUENCE [LARGE SCALE GENOMIC DNA]</scope>
    <source>
        <strain evidence="1 2">MS-2</strain>
    </source>
</reference>
<dbReference type="Gene3D" id="3.80.10.10">
    <property type="entry name" value="Ribonuclease Inhibitor"/>
    <property type="match status" value="1"/>
</dbReference>
<evidence type="ECO:0000313" key="2">
    <source>
        <dbReference type="Proteomes" id="UP001437256"/>
    </source>
</evidence>
<name>A0ABR2ZHK4_9AGAR</name>
<organism evidence="1 2">
    <name type="scientific">Marasmius tenuissimus</name>
    <dbReference type="NCBI Taxonomy" id="585030"/>
    <lineage>
        <taxon>Eukaryota</taxon>
        <taxon>Fungi</taxon>
        <taxon>Dikarya</taxon>
        <taxon>Basidiomycota</taxon>
        <taxon>Agaricomycotina</taxon>
        <taxon>Agaricomycetes</taxon>
        <taxon>Agaricomycetidae</taxon>
        <taxon>Agaricales</taxon>
        <taxon>Marasmiineae</taxon>
        <taxon>Marasmiaceae</taxon>
        <taxon>Marasmius</taxon>
    </lineage>
</organism>
<evidence type="ECO:0008006" key="3">
    <source>
        <dbReference type="Google" id="ProtNLM"/>
    </source>
</evidence>
<gene>
    <name evidence="1" type="ORF">AAF712_012031</name>
</gene>
<protein>
    <recommendedName>
        <fullName evidence="3">F-box domain-containing protein</fullName>
    </recommendedName>
</protein>
<dbReference type="EMBL" id="JBBXMP010000146">
    <property type="protein sequence ID" value="KAL0061161.1"/>
    <property type="molecule type" value="Genomic_DNA"/>
</dbReference>
<sequence length="418" mass="47441">MLKRSKTASLDLTWRYGSPESNKAFYKSLGHVDRIARLHITAPLKEHIFTLLIDRLVKPAPRLKTLHLISHGPTAEVVFLPTFLGGHSPLLTDLIIDGPFIAWDSFLWKNNLSVLKVTHSSGSMNRVSSDFSDFLLALTHMPNLKELDLHHSMPPRPILPSRDPIVPLRHLRFLRLSNASVEDVSYFIDHVHFPASPLHLDLYRIEVPGDASTHGRIIPSLERIFPSANADLFNFLYVGGSADFEAWACTCCNISQCFAHSHPKRAFVRVHFTTDYPDVTSFGNIIQSLPMRAIHALWLQAGTIGCQFEMVVYKQLQNLTTLKITGSMAIKVVKALWEMVLDPDENERVVFPCLCIVEMHTVHFDKLLSEQLQSWLSQRTARHSGIQRAIFRHCVIDREMLAQIRTVIEVDNDFPGSF</sequence>
<keyword evidence="2" id="KW-1185">Reference proteome</keyword>
<evidence type="ECO:0000313" key="1">
    <source>
        <dbReference type="EMBL" id="KAL0061161.1"/>
    </source>
</evidence>
<accession>A0ABR2ZHK4</accession>